<evidence type="ECO:0000259" key="2">
    <source>
        <dbReference type="Pfam" id="PF03781"/>
    </source>
</evidence>
<name>A0A6N8U2Y2_9STAP</name>
<dbReference type="SUPFAM" id="SSF56436">
    <property type="entry name" value="C-type lectin-like"/>
    <property type="match status" value="1"/>
</dbReference>
<dbReference type="EMBL" id="WUUK01000005">
    <property type="protein sequence ID" value="MXQ52132.1"/>
    <property type="molecule type" value="Genomic_DNA"/>
</dbReference>
<gene>
    <name evidence="3" type="ORF">GQ671_12730</name>
</gene>
<dbReference type="Proteomes" id="UP000436284">
    <property type="component" value="Unassembled WGS sequence"/>
</dbReference>
<feature type="compositionally biased region" description="Basic and acidic residues" evidence="1">
    <location>
        <begin position="20"/>
        <end position="30"/>
    </location>
</feature>
<dbReference type="Gene3D" id="3.90.1580.10">
    <property type="entry name" value="paralog of FGE (formylglycine-generating enzyme)"/>
    <property type="match status" value="1"/>
</dbReference>
<dbReference type="AlphaFoldDB" id="A0A6N8U2Y2"/>
<evidence type="ECO:0000313" key="4">
    <source>
        <dbReference type="Proteomes" id="UP000436284"/>
    </source>
</evidence>
<comment type="caution">
    <text evidence="3">The sequence shown here is derived from an EMBL/GenBank/DDBJ whole genome shotgun (WGS) entry which is preliminary data.</text>
</comment>
<dbReference type="OrthoDB" id="9768004at2"/>
<dbReference type="GO" id="GO:0120147">
    <property type="term" value="F:formylglycine-generating oxidase activity"/>
    <property type="evidence" value="ECO:0007669"/>
    <property type="project" value="TreeGrafter"/>
</dbReference>
<feature type="domain" description="Sulfatase-modifying factor enzyme-like" evidence="2">
    <location>
        <begin position="40"/>
        <end position="316"/>
    </location>
</feature>
<keyword evidence="4" id="KW-1185">Reference proteome</keyword>
<feature type="compositionally biased region" description="Polar residues" evidence="1">
    <location>
        <begin position="1"/>
        <end position="19"/>
    </location>
</feature>
<feature type="region of interest" description="Disordered" evidence="1">
    <location>
        <begin position="1"/>
        <end position="30"/>
    </location>
</feature>
<evidence type="ECO:0000256" key="1">
    <source>
        <dbReference type="SAM" id="MobiDB-lite"/>
    </source>
</evidence>
<dbReference type="PANTHER" id="PTHR23150">
    <property type="entry name" value="SULFATASE MODIFYING FACTOR 1, 2"/>
    <property type="match status" value="1"/>
</dbReference>
<organism evidence="3 4">
    <name type="scientific">Salinicoccus hispanicus</name>
    <dbReference type="NCBI Taxonomy" id="157225"/>
    <lineage>
        <taxon>Bacteria</taxon>
        <taxon>Bacillati</taxon>
        <taxon>Bacillota</taxon>
        <taxon>Bacilli</taxon>
        <taxon>Bacillales</taxon>
        <taxon>Staphylococcaceae</taxon>
        <taxon>Salinicoccus</taxon>
    </lineage>
</organism>
<accession>A0A6N8U2Y2</accession>
<dbReference type="PANTHER" id="PTHR23150:SF19">
    <property type="entry name" value="FORMYLGLYCINE-GENERATING ENZYME"/>
    <property type="match status" value="1"/>
</dbReference>
<dbReference type="InterPro" id="IPR051043">
    <property type="entry name" value="Sulfatase_Mod_Factor_Kinase"/>
</dbReference>
<protein>
    <submittedName>
        <fullName evidence="3">SUMF1/EgtB/PvdO family nonheme iron enzyme</fullName>
    </submittedName>
</protein>
<dbReference type="InterPro" id="IPR016187">
    <property type="entry name" value="CTDL_fold"/>
</dbReference>
<reference evidence="3 4" key="1">
    <citation type="submission" date="2019-12" db="EMBL/GenBank/DDBJ databases">
        <title>Salinicoccus cyprini sp. nov., isolated from gastro-intestinal tract of mirror carp, Cyprinus carpio var. specularis, collected from Gobind Sagar Reservoir, Himachal Pradesh, India.</title>
        <authorList>
            <person name="Talwar C."/>
            <person name="Singh A.K."/>
            <person name="Lal R."/>
            <person name="Negi R.K."/>
        </authorList>
    </citation>
    <scope>NUCLEOTIDE SEQUENCE [LARGE SCALE GENOMIC DNA]</scope>
    <source>
        <strain evidence="3 4">J-82</strain>
    </source>
</reference>
<dbReference type="InterPro" id="IPR005532">
    <property type="entry name" value="SUMF_dom"/>
</dbReference>
<evidence type="ECO:0000313" key="3">
    <source>
        <dbReference type="EMBL" id="MXQ52132.1"/>
    </source>
</evidence>
<dbReference type="InterPro" id="IPR042095">
    <property type="entry name" value="SUMF_sf"/>
</dbReference>
<sequence>MKNQSCCSGSREMMQNSTIKKAEQEKQDISQRSDIRFESKMVRIPGGSFLMGTEDGEGFKSDGEGPIRSVEVSSFYMDAHTVTNREFTQFVEETGYRTEAESFGWSFIFYKLLPENYEPTVQQLPGIPWWYAAEEVYWYQPEGQGSSIEDRMDHPVIHVSWNDAAAFCKWAGKRLPTEAEWEMAARGGLEQKKFPWGDELTPDGVHYCNIWQGAFPKENTLEDGFMSTAPAQSFPPNGYGLHNVAGNVWEWCSDWFAKNNHQRSAVNPTGPTEGKAKVMRGGSYLCHHSYCNRYRVAARSSNTMDSSAGNIGFRCVVSAND</sequence>
<dbReference type="Pfam" id="PF03781">
    <property type="entry name" value="FGE-sulfatase"/>
    <property type="match status" value="1"/>
</dbReference>
<proteinExistence type="predicted"/>